<reference evidence="6 7" key="1">
    <citation type="submission" date="2019-07" db="EMBL/GenBank/DDBJ databases">
        <title>Whole genome shotgun sequence of Knoellia locipacati NBRC 109775.</title>
        <authorList>
            <person name="Hosoyama A."/>
            <person name="Uohara A."/>
            <person name="Ohji S."/>
            <person name="Ichikawa N."/>
        </authorList>
    </citation>
    <scope>NUCLEOTIDE SEQUENCE [LARGE SCALE GENOMIC DNA]</scope>
    <source>
        <strain evidence="6 7">NBRC 109775</strain>
    </source>
</reference>
<evidence type="ECO:0000256" key="3">
    <source>
        <dbReference type="PROSITE-ProRule" id="PRU00169"/>
    </source>
</evidence>
<dbReference type="RefSeq" id="WP_246136194.1">
    <property type="nucleotide sequence ID" value="NZ_BKBA01000009.1"/>
</dbReference>
<sequence>MGGLDTIRVVIADDHELFRRGMEALIECEDDLVLVAETSSASDAVAAVLEHRPDVALLDLHLGGQSGIDACTAIKMSSPQTKVLFLTASEEPADLFKALMVGACGYLLKSLPAAQVIDAVRLAHVGEVMVPPPMARHLVAEFARLSSQSTDVAMAHRSRNLTDREIEVLTWITRGRSNREIGECMSVSENTIKNHVRNIMGKLQVTSRTEAAMHAVRENLIASA</sequence>
<dbReference type="PRINTS" id="PR00038">
    <property type="entry name" value="HTHLUXR"/>
</dbReference>
<dbReference type="PROSITE" id="PS50110">
    <property type="entry name" value="RESPONSE_REGULATORY"/>
    <property type="match status" value="1"/>
</dbReference>
<evidence type="ECO:0000313" key="6">
    <source>
        <dbReference type="EMBL" id="GEQ14495.1"/>
    </source>
</evidence>
<dbReference type="GO" id="GO:0006355">
    <property type="term" value="P:regulation of DNA-templated transcription"/>
    <property type="evidence" value="ECO:0007669"/>
    <property type="project" value="InterPro"/>
</dbReference>
<dbReference type="PANTHER" id="PTHR43214">
    <property type="entry name" value="TWO-COMPONENT RESPONSE REGULATOR"/>
    <property type="match status" value="1"/>
</dbReference>
<evidence type="ECO:0000313" key="7">
    <source>
        <dbReference type="Proteomes" id="UP000321793"/>
    </source>
</evidence>
<dbReference type="InterPro" id="IPR000792">
    <property type="entry name" value="Tscrpt_reg_LuxR_C"/>
</dbReference>
<organism evidence="6 7">
    <name type="scientific">Knoellia locipacati</name>
    <dbReference type="NCBI Taxonomy" id="882824"/>
    <lineage>
        <taxon>Bacteria</taxon>
        <taxon>Bacillati</taxon>
        <taxon>Actinomycetota</taxon>
        <taxon>Actinomycetes</taxon>
        <taxon>Micrococcales</taxon>
        <taxon>Intrasporangiaceae</taxon>
        <taxon>Knoellia</taxon>
    </lineage>
</organism>
<dbReference type="CDD" id="cd17535">
    <property type="entry name" value="REC_NarL-like"/>
    <property type="match status" value="1"/>
</dbReference>
<dbReference type="InterPro" id="IPR001789">
    <property type="entry name" value="Sig_transdc_resp-reg_receiver"/>
</dbReference>
<comment type="caution">
    <text evidence="6">The sequence shown here is derived from an EMBL/GenBank/DDBJ whole genome shotgun (WGS) entry which is preliminary data.</text>
</comment>
<keyword evidence="7" id="KW-1185">Reference proteome</keyword>
<dbReference type="CDD" id="cd06170">
    <property type="entry name" value="LuxR_C_like"/>
    <property type="match status" value="1"/>
</dbReference>
<dbReference type="AlphaFoldDB" id="A0A512T2N1"/>
<proteinExistence type="predicted"/>
<keyword evidence="2 6" id="KW-0238">DNA-binding</keyword>
<feature type="domain" description="HTH luxR-type" evidence="4">
    <location>
        <begin position="154"/>
        <end position="219"/>
    </location>
</feature>
<dbReference type="InterPro" id="IPR039420">
    <property type="entry name" value="WalR-like"/>
</dbReference>
<dbReference type="GO" id="GO:0003677">
    <property type="term" value="F:DNA binding"/>
    <property type="evidence" value="ECO:0007669"/>
    <property type="project" value="UniProtKB-KW"/>
</dbReference>
<keyword evidence="1 3" id="KW-0597">Phosphoprotein</keyword>
<dbReference type="InterPro" id="IPR058245">
    <property type="entry name" value="NreC/VraR/RcsB-like_REC"/>
</dbReference>
<name>A0A512T2N1_9MICO</name>
<dbReference type="EMBL" id="BKBA01000009">
    <property type="protein sequence ID" value="GEQ14495.1"/>
    <property type="molecule type" value="Genomic_DNA"/>
</dbReference>
<dbReference type="SMART" id="SM00421">
    <property type="entry name" value="HTH_LUXR"/>
    <property type="match status" value="1"/>
</dbReference>
<evidence type="ECO:0000259" key="4">
    <source>
        <dbReference type="PROSITE" id="PS50043"/>
    </source>
</evidence>
<dbReference type="PROSITE" id="PS00622">
    <property type="entry name" value="HTH_LUXR_1"/>
    <property type="match status" value="1"/>
</dbReference>
<dbReference type="PROSITE" id="PS50043">
    <property type="entry name" value="HTH_LUXR_2"/>
    <property type="match status" value="1"/>
</dbReference>
<evidence type="ECO:0000256" key="1">
    <source>
        <dbReference type="ARBA" id="ARBA00022553"/>
    </source>
</evidence>
<dbReference type="InterPro" id="IPR016032">
    <property type="entry name" value="Sig_transdc_resp-reg_C-effctor"/>
</dbReference>
<dbReference type="Gene3D" id="3.40.50.2300">
    <property type="match status" value="1"/>
</dbReference>
<gene>
    <name evidence="6" type="ORF">KLO01_25420</name>
</gene>
<dbReference type="InterPro" id="IPR011006">
    <property type="entry name" value="CheY-like_superfamily"/>
</dbReference>
<dbReference type="SUPFAM" id="SSF46894">
    <property type="entry name" value="C-terminal effector domain of the bipartite response regulators"/>
    <property type="match status" value="1"/>
</dbReference>
<feature type="modified residue" description="4-aspartylphosphate" evidence="3">
    <location>
        <position position="59"/>
    </location>
</feature>
<dbReference type="GO" id="GO:0000160">
    <property type="term" value="P:phosphorelay signal transduction system"/>
    <property type="evidence" value="ECO:0007669"/>
    <property type="project" value="InterPro"/>
</dbReference>
<dbReference type="Proteomes" id="UP000321793">
    <property type="component" value="Unassembled WGS sequence"/>
</dbReference>
<feature type="domain" description="Response regulatory" evidence="5">
    <location>
        <begin position="8"/>
        <end position="124"/>
    </location>
</feature>
<dbReference type="Pfam" id="PF00072">
    <property type="entry name" value="Response_reg"/>
    <property type="match status" value="1"/>
</dbReference>
<protein>
    <submittedName>
        <fullName evidence="6">DNA-binding response regulator</fullName>
    </submittedName>
</protein>
<dbReference type="Pfam" id="PF00196">
    <property type="entry name" value="GerE"/>
    <property type="match status" value="1"/>
</dbReference>
<accession>A0A512T2N1</accession>
<dbReference type="PANTHER" id="PTHR43214:SF37">
    <property type="entry name" value="TRANSCRIPTIONAL REGULATORY PROTEIN YDFI"/>
    <property type="match status" value="1"/>
</dbReference>
<dbReference type="SMART" id="SM00448">
    <property type="entry name" value="REC"/>
    <property type="match status" value="1"/>
</dbReference>
<dbReference type="SUPFAM" id="SSF52172">
    <property type="entry name" value="CheY-like"/>
    <property type="match status" value="1"/>
</dbReference>
<evidence type="ECO:0000256" key="2">
    <source>
        <dbReference type="ARBA" id="ARBA00023125"/>
    </source>
</evidence>
<evidence type="ECO:0000259" key="5">
    <source>
        <dbReference type="PROSITE" id="PS50110"/>
    </source>
</evidence>